<keyword evidence="8" id="KW-1133">Transmembrane helix</keyword>
<evidence type="ECO:0000313" key="10">
    <source>
        <dbReference type="Proteomes" id="UP000186817"/>
    </source>
</evidence>
<accession>A0A1Q9F2F7</accession>
<evidence type="ECO:0000313" key="9">
    <source>
        <dbReference type="EMBL" id="OLQ13855.1"/>
    </source>
</evidence>
<evidence type="ECO:0000256" key="3">
    <source>
        <dbReference type="ARBA" id="ARBA00009481"/>
    </source>
</evidence>
<evidence type="ECO:0000256" key="1">
    <source>
        <dbReference type="ARBA" id="ARBA00004229"/>
    </source>
</evidence>
<feature type="transmembrane region" description="Helical" evidence="8">
    <location>
        <begin position="79"/>
        <end position="103"/>
    </location>
</feature>
<dbReference type="AlphaFoldDB" id="A0A1Q9F2F7"/>
<dbReference type="EMBL" id="LSRX01000022">
    <property type="protein sequence ID" value="OLQ13855.1"/>
    <property type="molecule type" value="Genomic_DNA"/>
</dbReference>
<comment type="similarity">
    <text evidence="3">Belongs to the glycosyltransferase group 1 family. Glycosyltransferase 4 subfamily.</text>
</comment>
<comment type="subcellular location">
    <subcellularLocation>
        <location evidence="2">Membrane</location>
    </subcellularLocation>
    <subcellularLocation>
        <location evidence="1">Plastid</location>
        <location evidence="1">Chloroplast</location>
    </subcellularLocation>
</comment>
<dbReference type="PANTHER" id="PTHR46132">
    <property type="entry name" value="DIGALACTOSYLDIACYLGLYCEROL SYNTHASE 2, CHLOROPLASTIC"/>
    <property type="match status" value="1"/>
</dbReference>
<organism evidence="9 10">
    <name type="scientific">Symbiodinium microadriaticum</name>
    <name type="common">Dinoflagellate</name>
    <name type="synonym">Zooxanthella microadriatica</name>
    <dbReference type="NCBI Taxonomy" id="2951"/>
    <lineage>
        <taxon>Eukaryota</taxon>
        <taxon>Sar</taxon>
        <taxon>Alveolata</taxon>
        <taxon>Dinophyceae</taxon>
        <taxon>Suessiales</taxon>
        <taxon>Symbiodiniaceae</taxon>
        <taxon>Symbiodinium</taxon>
    </lineage>
</organism>
<dbReference type="OrthoDB" id="1700462at2759"/>
<keyword evidence="4" id="KW-0150">Chloroplast</keyword>
<keyword evidence="7 8" id="KW-0472">Membrane</keyword>
<keyword evidence="10" id="KW-1185">Reference proteome</keyword>
<evidence type="ECO:0000256" key="8">
    <source>
        <dbReference type="SAM" id="Phobius"/>
    </source>
</evidence>
<protein>
    <submittedName>
        <fullName evidence="9">Digalactosyldiacylglycerol synthase 2, chloroplastic</fullName>
    </submittedName>
</protein>
<evidence type="ECO:0000256" key="5">
    <source>
        <dbReference type="ARBA" id="ARBA00022640"/>
    </source>
</evidence>
<keyword evidence="6" id="KW-0808">Transferase</keyword>
<name>A0A1Q9F2F7_SYMMI</name>
<dbReference type="Proteomes" id="UP000186817">
    <property type="component" value="Unassembled WGS sequence"/>
</dbReference>
<evidence type="ECO:0000256" key="6">
    <source>
        <dbReference type="ARBA" id="ARBA00022679"/>
    </source>
</evidence>
<dbReference type="GO" id="GO:0009507">
    <property type="term" value="C:chloroplast"/>
    <property type="evidence" value="ECO:0007669"/>
    <property type="project" value="UniProtKB-SubCell"/>
</dbReference>
<evidence type="ECO:0000256" key="4">
    <source>
        <dbReference type="ARBA" id="ARBA00022528"/>
    </source>
</evidence>
<keyword evidence="8" id="KW-0812">Transmembrane</keyword>
<dbReference type="PANTHER" id="PTHR46132:SF1">
    <property type="entry name" value="DIGALACTOSYLDIACYLGLYCEROL SYNTHASE 2, CHLOROPLASTIC"/>
    <property type="match status" value="1"/>
</dbReference>
<sequence>MSFGIVQRASLQDKREAGAAVAVSAPPDRDGVSLLVVELNPVAGVVLAAVIDSFVLGFLIIIIIIIINLNLILILVLRLILILITITITIVIIIVIIMIMGWLRCDPQLTGWHGLPVKPQACTYSETPRPKKRSLPGQGALGAAALPLAAAIRQRRHRRLRQRVPWRTVRLAASGEDGEEEQNPIKSAIAFISGVVGWLMGMLNEETQSTTETRSSEGEEGGASLVQQLGRTPIDAQKGLPIYSLGPFPRCTEASDLRSRARHVTVITTAALPWTTGPSINPLLRSLHLARNGHRVIFVMPWVRLKEEQTFP</sequence>
<reference evidence="9 10" key="1">
    <citation type="submission" date="2016-02" db="EMBL/GenBank/DDBJ databases">
        <title>Genome analysis of coral dinoflagellate symbionts highlights evolutionary adaptations to a symbiotic lifestyle.</title>
        <authorList>
            <person name="Aranda M."/>
            <person name="Li Y."/>
            <person name="Liew Y.J."/>
            <person name="Baumgarten S."/>
            <person name="Simakov O."/>
            <person name="Wilson M."/>
            <person name="Piel J."/>
            <person name="Ashoor H."/>
            <person name="Bougouffa S."/>
            <person name="Bajic V.B."/>
            <person name="Ryu T."/>
            <person name="Ravasi T."/>
            <person name="Bayer T."/>
            <person name="Micklem G."/>
            <person name="Kim H."/>
            <person name="Bhak J."/>
            <person name="Lajeunesse T.C."/>
            <person name="Voolstra C.R."/>
        </authorList>
    </citation>
    <scope>NUCLEOTIDE SEQUENCE [LARGE SCALE GENOMIC DNA]</scope>
    <source>
        <strain evidence="9 10">CCMP2467</strain>
    </source>
</reference>
<dbReference type="InterPro" id="IPR044525">
    <property type="entry name" value="DGDG1/2"/>
</dbReference>
<gene>
    <name evidence="9" type="primary">DGD2</name>
    <name evidence="9" type="ORF">AK812_SmicGene2074</name>
</gene>
<evidence type="ECO:0000256" key="7">
    <source>
        <dbReference type="ARBA" id="ARBA00023136"/>
    </source>
</evidence>
<comment type="caution">
    <text evidence="9">The sequence shown here is derived from an EMBL/GenBank/DDBJ whole genome shotgun (WGS) entry which is preliminary data.</text>
</comment>
<dbReference type="GO" id="GO:0046481">
    <property type="term" value="F:digalactosyldiacylglycerol synthase activity"/>
    <property type="evidence" value="ECO:0007669"/>
    <property type="project" value="InterPro"/>
</dbReference>
<dbReference type="GO" id="GO:0016020">
    <property type="term" value="C:membrane"/>
    <property type="evidence" value="ECO:0007669"/>
    <property type="project" value="UniProtKB-SubCell"/>
</dbReference>
<evidence type="ECO:0000256" key="2">
    <source>
        <dbReference type="ARBA" id="ARBA00004370"/>
    </source>
</evidence>
<proteinExistence type="inferred from homology"/>
<feature type="transmembrane region" description="Helical" evidence="8">
    <location>
        <begin position="42"/>
        <end position="67"/>
    </location>
</feature>
<keyword evidence="5" id="KW-0934">Plastid</keyword>